<dbReference type="Proteomes" id="UP000183832">
    <property type="component" value="Unassembled WGS sequence"/>
</dbReference>
<keyword evidence="4" id="KW-1185">Reference proteome</keyword>
<dbReference type="AlphaFoldDB" id="A0A1J1IXT9"/>
<proteinExistence type="inferred from homology"/>
<sequence>MQNDPLHSFHRDNQLRVAQPNSIEPIVYQSNQSIVSNFTASQSISTVDQLSSSQSTLSSYLPRSGLNSLNDVPSCHIHQIYELNESLSIASENRFTVKTYDNHSIFLASEGSTQRDRMLWGSSRPFMLHLTDQRHQQAITLRRIFGCHCFCFPLKMQCMEVWLHSGVLLGVVQEKFSITSREFVIENERGEALYVVNVSLGSSLCMDKEFHFPILTADKAHQGGTIVRQWNSDINTFTMNIYFADPTMDSKIKSLFLGLGFLLDYLFFQSRSCC</sequence>
<evidence type="ECO:0000313" key="3">
    <source>
        <dbReference type="EMBL" id="CRL04975.1"/>
    </source>
</evidence>
<dbReference type="GO" id="GO:0005886">
    <property type="term" value="C:plasma membrane"/>
    <property type="evidence" value="ECO:0007669"/>
    <property type="project" value="TreeGrafter"/>
</dbReference>
<comment type="cofactor">
    <cofactor evidence="2">
        <name>Ca(2+)</name>
        <dbReference type="ChEBI" id="CHEBI:29108"/>
    </cofactor>
</comment>
<comment type="similarity">
    <text evidence="1 2">Belongs to the phospholipid scramblase family.</text>
</comment>
<dbReference type="PANTHER" id="PTHR23248:SF4">
    <property type="entry name" value="PHOSPHOLIPID SCRAMBLASE"/>
    <property type="match status" value="1"/>
</dbReference>
<accession>A0A1J1IXT9</accession>
<keyword evidence="2" id="KW-0564">Palmitate</keyword>
<evidence type="ECO:0000256" key="1">
    <source>
        <dbReference type="ARBA" id="ARBA00005350"/>
    </source>
</evidence>
<dbReference type="Pfam" id="PF03803">
    <property type="entry name" value="Scramblase"/>
    <property type="match status" value="1"/>
</dbReference>
<dbReference type="STRING" id="568069.A0A1J1IXT9"/>
<keyword evidence="2" id="KW-0449">Lipoprotein</keyword>
<dbReference type="PANTHER" id="PTHR23248">
    <property type="entry name" value="PHOSPHOLIPID SCRAMBLASE-RELATED"/>
    <property type="match status" value="1"/>
</dbReference>
<name>A0A1J1IXT9_9DIPT</name>
<comment type="function">
    <text evidence="2">May mediate accelerated ATP-independent bidirectional transbilayer migration of phospholipids upon binding calcium ions that results in a loss of phospholipid asymmetry in the plasma membrane.</text>
</comment>
<dbReference type="GO" id="GO:0017128">
    <property type="term" value="F:phospholipid scramblase activity"/>
    <property type="evidence" value="ECO:0007669"/>
    <property type="project" value="InterPro"/>
</dbReference>
<evidence type="ECO:0000313" key="4">
    <source>
        <dbReference type="Proteomes" id="UP000183832"/>
    </source>
</evidence>
<gene>
    <name evidence="3" type="ORF">CLUMA_CG017996</name>
</gene>
<keyword evidence="2" id="KW-0106">Calcium</keyword>
<dbReference type="OrthoDB" id="444338at2759"/>
<reference evidence="3 4" key="1">
    <citation type="submission" date="2015-04" db="EMBL/GenBank/DDBJ databases">
        <authorList>
            <person name="Syromyatnikov M.Y."/>
            <person name="Popov V.N."/>
        </authorList>
    </citation>
    <scope>NUCLEOTIDE SEQUENCE [LARGE SCALE GENOMIC DNA]</scope>
</reference>
<organism evidence="3 4">
    <name type="scientific">Clunio marinus</name>
    <dbReference type="NCBI Taxonomy" id="568069"/>
    <lineage>
        <taxon>Eukaryota</taxon>
        <taxon>Metazoa</taxon>
        <taxon>Ecdysozoa</taxon>
        <taxon>Arthropoda</taxon>
        <taxon>Hexapoda</taxon>
        <taxon>Insecta</taxon>
        <taxon>Pterygota</taxon>
        <taxon>Neoptera</taxon>
        <taxon>Endopterygota</taxon>
        <taxon>Diptera</taxon>
        <taxon>Nematocera</taxon>
        <taxon>Chironomoidea</taxon>
        <taxon>Chironomidae</taxon>
        <taxon>Clunio</taxon>
    </lineage>
</organism>
<dbReference type="EMBL" id="CVRI01000064">
    <property type="protein sequence ID" value="CRL04975.1"/>
    <property type="molecule type" value="Genomic_DNA"/>
</dbReference>
<dbReference type="InterPro" id="IPR005552">
    <property type="entry name" value="Scramblase"/>
</dbReference>
<protein>
    <recommendedName>
        <fullName evidence="2">Phospholipid scramblase</fullName>
    </recommendedName>
</protein>
<evidence type="ECO:0000256" key="2">
    <source>
        <dbReference type="RuleBase" id="RU363116"/>
    </source>
</evidence>